<dbReference type="Gene3D" id="3.90.550.10">
    <property type="entry name" value="Spore Coat Polysaccharide Biosynthesis Protein SpsA, Chain A"/>
    <property type="match status" value="1"/>
</dbReference>
<sequence>MPRISAVLNVRNEAAHVAACLASCEGVEDVVVADMESTDGTVAIAAAAGARILRLPDAGYCEPGRQPAIDAAAEEWVLLIDADERLSPGGVERLRALAAAAGPDVSAYLLPCPTYLGSRLIRGTGWGLDVERHPRFFRKADVTWPSTIHVPPCFTAAAVDLPPDVDVALKHLKFDSYEHAIAKFNRYTSVEADERRAASRGSTPAEAITDAVAEFGRRYSPDEDGSLSLALSMGFFVYRFLTHMKTIERSDWPSDGVPAEASMRTAWGAFLDTLGAAEHEQARAAARYEYARGRLDAAAARLRQAVACWGSDAATLSDLAAIEMARGRGH</sequence>
<dbReference type="SUPFAM" id="SSF53448">
    <property type="entry name" value="Nucleotide-diphospho-sugar transferases"/>
    <property type="match status" value="1"/>
</dbReference>
<name>A0A8J3TLS4_9ACTN</name>
<comment type="caution">
    <text evidence="2">The sequence shown here is derived from an EMBL/GenBank/DDBJ whole genome shotgun (WGS) entry which is preliminary data.</text>
</comment>
<reference evidence="2" key="1">
    <citation type="submission" date="2021-01" db="EMBL/GenBank/DDBJ databases">
        <title>Whole genome shotgun sequence of Planosporangium mesophilum NBRC 109066.</title>
        <authorList>
            <person name="Komaki H."/>
            <person name="Tamura T."/>
        </authorList>
    </citation>
    <scope>NUCLEOTIDE SEQUENCE</scope>
    <source>
        <strain evidence="2">NBRC 109066</strain>
    </source>
</reference>
<dbReference type="EMBL" id="BOON01000031">
    <property type="protein sequence ID" value="GII23670.1"/>
    <property type="molecule type" value="Genomic_DNA"/>
</dbReference>
<protein>
    <recommendedName>
        <fullName evidence="1">Glycosyltransferase 2-like domain-containing protein</fullName>
    </recommendedName>
</protein>
<gene>
    <name evidence="2" type="ORF">Pme01_32670</name>
</gene>
<dbReference type="AlphaFoldDB" id="A0A8J3TLS4"/>
<dbReference type="InterPro" id="IPR029044">
    <property type="entry name" value="Nucleotide-diphossugar_trans"/>
</dbReference>
<dbReference type="InterPro" id="IPR001173">
    <property type="entry name" value="Glyco_trans_2-like"/>
</dbReference>
<dbReference type="Pfam" id="PF00535">
    <property type="entry name" value="Glycos_transf_2"/>
    <property type="match status" value="1"/>
</dbReference>
<dbReference type="RefSeq" id="WP_168114303.1">
    <property type="nucleotide sequence ID" value="NZ_BOON01000031.1"/>
</dbReference>
<dbReference type="Proteomes" id="UP000599074">
    <property type="component" value="Unassembled WGS sequence"/>
</dbReference>
<evidence type="ECO:0000313" key="3">
    <source>
        <dbReference type="Proteomes" id="UP000599074"/>
    </source>
</evidence>
<proteinExistence type="predicted"/>
<accession>A0A8J3TLS4</accession>
<evidence type="ECO:0000313" key="2">
    <source>
        <dbReference type="EMBL" id="GII23670.1"/>
    </source>
</evidence>
<dbReference type="PANTHER" id="PTHR43630">
    <property type="entry name" value="POLY-BETA-1,6-N-ACETYL-D-GLUCOSAMINE SYNTHASE"/>
    <property type="match status" value="1"/>
</dbReference>
<dbReference type="PANTHER" id="PTHR43630:SF2">
    <property type="entry name" value="GLYCOSYLTRANSFERASE"/>
    <property type="match status" value="1"/>
</dbReference>
<keyword evidence="3" id="KW-1185">Reference proteome</keyword>
<evidence type="ECO:0000259" key="1">
    <source>
        <dbReference type="Pfam" id="PF00535"/>
    </source>
</evidence>
<organism evidence="2 3">
    <name type="scientific">Planosporangium mesophilum</name>
    <dbReference type="NCBI Taxonomy" id="689768"/>
    <lineage>
        <taxon>Bacteria</taxon>
        <taxon>Bacillati</taxon>
        <taxon>Actinomycetota</taxon>
        <taxon>Actinomycetes</taxon>
        <taxon>Micromonosporales</taxon>
        <taxon>Micromonosporaceae</taxon>
        <taxon>Planosporangium</taxon>
    </lineage>
</organism>
<feature type="domain" description="Glycosyltransferase 2-like" evidence="1">
    <location>
        <begin position="5"/>
        <end position="148"/>
    </location>
</feature>